<gene>
    <name evidence="7" type="ORF">GCM10020369_38350</name>
</gene>
<accession>A0ABP6T1E6</accession>
<organism evidence="7 8">
    <name type="scientific">Cryptosporangium minutisporangium</name>
    <dbReference type="NCBI Taxonomy" id="113569"/>
    <lineage>
        <taxon>Bacteria</taxon>
        <taxon>Bacillati</taxon>
        <taxon>Actinomycetota</taxon>
        <taxon>Actinomycetes</taxon>
        <taxon>Cryptosporangiales</taxon>
        <taxon>Cryptosporangiaceae</taxon>
        <taxon>Cryptosporangium</taxon>
    </lineage>
</organism>
<name>A0ABP6T1E6_9ACTN</name>
<evidence type="ECO:0000313" key="8">
    <source>
        <dbReference type="Proteomes" id="UP001501676"/>
    </source>
</evidence>
<keyword evidence="3 5" id="KW-1133">Transmembrane helix</keyword>
<dbReference type="Pfam" id="PF07291">
    <property type="entry name" value="MauE"/>
    <property type="match status" value="1"/>
</dbReference>
<keyword evidence="2 5" id="KW-0812">Transmembrane</keyword>
<evidence type="ECO:0000256" key="2">
    <source>
        <dbReference type="ARBA" id="ARBA00022692"/>
    </source>
</evidence>
<sequence>MPWAAALPVLAGAVVATTFAVSAVAKVRDLDGFHHTITLFTPLPDRVARWTAPAVVALEALLVALLAAGVVLGAGGAIAAGLAGGVVLLAGYTAILARARLQGTSVGCNCFGRTAQRLSWYDVVRNLLLLGVGGAGWAASAEPAPPLAGADTGLLVITGAALTVLVIHLGDLAEVLRRPLALDLEDAS</sequence>
<keyword evidence="8" id="KW-1185">Reference proteome</keyword>
<evidence type="ECO:0000256" key="3">
    <source>
        <dbReference type="ARBA" id="ARBA00022989"/>
    </source>
</evidence>
<evidence type="ECO:0000256" key="1">
    <source>
        <dbReference type="ARBA" id="ARBA00004141"/>
    </source>
</evidence>
<evidence type="ECO:0000259" key="6">
    <source>
        <dbReference type="Pfam" id="PF07291"/>
    </source>
</evidence>
<dbReference type="RefSeq" id="WP_345729516.1">
    <property type="nucleotide sequence ID" value="NZ_BAAAYN010000024.1"/>
</dbReference>
<comment type="subcellular location">
    <subcellularLocation>
        <location evidence="1">Membrane</location>
        <topology evidence="1">Multi-pass membrane protein</topology>
    </subcellularLocation>
</comment>
<keyword evidence="4 5" id="KW-0472">Membrane</keyword>
<reference evidence="8" key="1">
    <citation type="journal article" date="2019" name="Int. J. Syst. Evol. Microbiol.">
        <title>The Global Catalogue of Microorganisms (GCM) 10K type strain sequencing project: providing services to taxonomists for standard genome sequencing and annotation.</title>
        <authorList>
            <consortium name="The Broad Institute Genomics Platform"/>
            <consortium name="The Broad Institute Genome Sequencing Center for Infectious Disease"/>
            <person name="Wu L."/>
            <person name="Ma J."/>
        </authorList>
    </citation>
    <scope>NUCLEOTIDE SEQUENCE [LARGE SCALE GENOMIC DNA]</scope>
    <source>
        <strain evidence="8">JCM 9458</strain>
    </source>
</reference>
<feature type="transmembrane region" description="Helical" evidence="5">
    <location>
        <begin position="123"/>
        <end position="140"/>
    </location>
</feature>
<feature type="transmembrane region" description="Helical" evidence="5">
    <location>
        <begin position="60"/>
        <end position="92"/>
    </location>
</feature>
<feature type="domain" description="Methylamine utilisation protein MauE" evidence="6">
    <location>
        <begin position="9"/>
        <end position="137"/>
    </location>
</feature>
<protein>
    <recommendedName>
        <fullName evidence="6">Methylamine utilisation protein MauE domain-containing protein</fullName>
    </recommendedName>
</protein>
<dbReference type="EMBL" id="BAAAYN010000024">
    <property type="protein sequence ID" value="GAA3389189.1"/>
    <property type="molecule type" value="Genomic_DNA"/>
</dbReference>
<evidence type="ECO:0000256" key="5">
    <source>
        <dbReference type="SAM" id="Phobius"/>
    </source>
</evidence>
<dbReference type="InterPro" id="IPR009908">
    <property type="entry name" value="Methylamine_util_MauE"/>
</dbReference>
<proteinExistence type="predicted"/>
<dbReference type="Proteomes" id="UP001501676">
    <property type="component" value="Unassembled WGS sequence"/>
</dbReference>
<evidence type="ECO:0000256" key="4">
    <source>
        <dbReference type="ARBA" id="ARBA00023136"/>
    </source>
</evidence>
<feature type="transmembrane region" description="Helical" evidence="5">
    <location>
        <begin position="152"/>
        <end position="170"/>
    </location>
</feature>
<evidence type="ECO:0000313" key="7">
    <source>
        <dbReference type="EMBL" id="GAA3389189.1"/>
    </source>
</evidence>
<comment type="caution">
    <text evidence="7">The sequence shown here is derived from an EMBL/GenBank/DDBJ whole genome shotgun (WGS) entry which is preliminary data.</text>
</comment>